<evidence type="ECO:0000259" key="1">
    <source>
        <dbReference type="Pfam" id="PF06114"/>
    </source>
</evidence>
<keyword evidence="3" id="KW-1185">Reference proteome</keyword>
<dbReference type="OrthoDB" id="4727201at2"/>
<comment type="caution">
    <text evidence="2">The sequence shown here is derived from an EMBL/GenBank/DDBJ whole genome shotgun (WGS) entry which is preliminary data.</text>
</comment>
<evidence type="ECO:0000313" key="3">
    <source>
        <dbReference type="Proteomes" id="UP000006196"/>
    </source>
</evidence>
<dbReference type="STRING" id="525263.HMPREF0298_1901"/>
<sequence length="151" mass="16811">MSMIEQRLDALVESMGVRIVETGKLSPDLNACFHAASNTVFVRWGLDPVTRRCAIAHELGHVHSGDTCSTERAERLADEWAAQQLLDIDDVETIAHDVDHSPAAMAAELGVTPHLLDVWMRLYETGRVKVTWNCFENPDDIEALLAQNRCS</sequence>
<gene>
    <name evidence="2" type="ORF">HMPREF0298_1901</name>
</gene>
<dbReference type="InterPro" id="IPR010359">
    <property type="entry name" value="IrrE_HExxH"/>
</dbReference>
<dbReference type="eggNOG" id="ENOG502ZKU7">
    <property type="taxonomic scope" value="Bacteria"/>
</dbReference>
<protein>
    <recommendedName>
        <fullName evidence="1">IrrE N-terminal-like domain-containing protein</fullName>
    </recommendedName>
</protein>
<reference evidence="2" key="1">
    <citation type="submission" date="2009-01" db="EMBL/GenBank/DDBJ databases">
        <authorList>
            <person name="Qin X."/>
            <person name="Bachman B."/>
            <person name="Battles P."/>
            <person name="Bell A."/>
            <person name="Bess C."/>
            <person name="Bickham C."/>
            <person name="Chaboub L."/>
            <person name="Chen D."/>
            <person name="Coyle M."/>
            <person name="Deiros D.R."/>
            <person name="Dinh H."/>
            <person name="Forbes L."/>
            <person name="Fowler G."/>
            <person name="Francisco L."/>
            <person name="Fu Q."/>
            <person name="Gubbala S."/>
            <person name="Hale W."/>
            <person name="Han Y."/>
            <person name="Hemphill L."/>
            <person name="Highlander S.K."/>
            <person name="Hirani K."/>
            <person name="Hogues M."/>
            <person name="Jackson L."/>
            <person name="Jakkamsetti A."/>
            <person name="Javaid M."/>
            <person name="Jiang H."/>
            <person name="Korchina V."/>
            <person name="Kovar C."/>
            <person name="Lara F."/>
            <person name="Lee S."/>
            <person name="Mata R."/>
            <person name="Mathew T."/>
            <person name="Moen C."/>
            <person name="Morales K."/>
            <person name="Munidasa M."/>
            <person name="Nazareth L."/>
            <person name="Ngo R."/>
            <person name="Nguyen L."/>
            <person name="Okwuonu G."/>
            <person name="Ongeri F."/>
            <person name="Patil S."/>
            <person name="Petrosino J."/>
            <person name="Pham C."/>
            <person name="Pham P."/>
            <person name="Pu L.-L."/>
            <person name="Puazo M."/>
            <person name="Raj R."/>
            <person name="Reid J."/>
            <person name="Rouhana J."/>
            <person name="Saada N."/>
            <person name="Shang Y."/>
            <person name="Simmons D."/>
            <person name="Thornton R."/>
            <person name="Warren J."/>
            <person name="Weissenberger G."/>
            <person name="Zhang J."/>
            <person name="Zhang L."/>
            <person name="Zhou C."/>
            <person name="Zhu D."/>
            <person name="Muzny D."/>
            <person name="Worley K."/>
            <person name="Gibbs R."/>
        </authorList>
    </citation>
    <scope>NUCLEOTIDE SEQUENCE [LARGE SCALE GENOMIC DNA]</scope>
    <source>
        <strain evidence="2">DSM 44291</strain>
    </source>
</reference>
<organism evidence="2 3">
    <name type="scientific">Corynebacterium lipophiloflavum (strain ATCC 700352 / DSM 44291 / CCUG 37336 / JCM 10383 / DMMZ 1944)</name>
    <dbReference type="NCBI Taxonomy" id="525263"/>
    <lineage>
        <taxon>Bacteria</taxon>
        <taxon>Bacillati</taxon>
        <taxon>Actinomycetota</taxon>
        <taxon>Actinomycetes</taxon>
        <taxon>Mycobacteriales</taxon>
        <taxon>Corynebacteriaceae</taxon>
        <taxon>Corynebacterium</taxon>
    </lineage>
</organism>
<dbReference type="AlphaFoldDB" id="C0XTY1"/>
<name>C0XTY1_CORLD</name>
<evidence type="ECO:0000313" key="2">
    <source>
        <dbReference type="EMBL" id="EEI16315.1"/>
    </source>
</evidence>
<feature type="domain" description="IrrE N-terminal-like" evidence="1">
    <location>
        <begin position="13"/>
        <end position="114"/>
    </location>
</feature>
<dbReference type="Pfam" id="PF06114">
    <property type="entry name" value="Peptidase_M78"/>
    <property type="match status" value="1"/>
</dbReference>
<accession>C0XTY1</accession>
<proteinExistence type="predicted"/>
<dbReference type="HOGENOM" id="CLU_134881_1_1_11"/>
<dbReference type="EMBL" id="ACHJ01000158">
    <property type="protein sequence ID" value="EEI16315.1"/>
    <property type="molecule type" value="Genomic_DNA"/>
</dbReference>
<dbReference type="Proteomes" id="UP000006196">
    <property type="component" value="Unassembled WGS sequence"/>
</dbReference>